<sequence length="255" mass="26234">MMTTPFGPGHVWKVLARIEGGCQPGPLCWVPSAGSLRGPTDLNPCCACRSGPLGSDQYWGPHVHGPIEGGEDPGPDATWADANTERGSGETTLGPFFCINSANEGPGGPLRCAGHPRVSNRLLADGVERIAMNPGGPFRCAGHPGVFNHLLVDDVELNAMTLGPTHQGSLNGSGPHEPYLHSGLPEGLMGPDLFVEGDGWGPESPLAGAPLGSASNAIHSGPGNIPTVVGEAVLSPCELRGPTRLSARLLSSTKQ</sequence>
<accession>A0A6V7PMT6</accession>
<evidence type="ECO:0000313" key="1">
    <source>
        <dbReference type="EMBL" id="CAD1831856.1"/>
    </source>
</evidence>
<dbReference type="AlphaFoldDB" id="A0A6V7PMT6"/>
<dbReference type="EMBL" id="LR862149">
    <property type="protein sequence ID" value="CAD1831856.1"/>
    <property type="molecule type" value="Genomic_DNA"/>
</dbReference>
<reference evidence="1" key="1">
    <citation type="submission" date="2020-07" db="EMBL/GenBank/DDBJ databases">
        <authorList>
            <person name="Lin J."/>
        </authorList>
    </citation>
    <scope>NUCLEOTIDE SEQUENCE</scope>
</reference>
<gene>
    <name evidence="1" type="ORF">CB5_LOCUS15067</name>
</gene>
<name>A0A6V7PMT6_ANACO</name>
<protein>
    <submittedName>
        <fullName evidence="1">Uncharacterized protein</fullName>
    </submittedName>
</protein>
<organism evidence="1">
    <name type="scientific">Ananas comosus var. bracteatus</name>
    <name type="common">red pineapple</name>
    <dbReference type="NCBI Taxonomy" id="296719"/>
    <lineage>
        <taxon>Eukaryota</taxon>
        <taxon>Viridiplantae</taxon>
        <taxon>Streptophyta</taxon>
        <taxon>Embryophyta</taxon>
        <taxon>Tracheophyta</taxon>
        <taxon>Spermatophyta</taxon>
        <taxon>Magnoliopsida</taxon>
        <taxon>Liliopsida</taxon>
        <taxon>Poales</taxon>
        <taxon>Bromeliaceae</taxon>
        <taxon>Bromelioideae</taxon>
        <taxon>Ananas</taxon>
    </lineage>
</organism>
<proteinExistence type="predicted"/>